<feature type="region of interest" description="Disordered" evidence="1">
    <location>
        <begin position="168"/>
        <end position="213"/>
    </location>
</feature>
<keyword evidence="4" id="KW-1185">Reference proteome</keyword>
<dbReference type="SMART" id="SM00327">
    <property type="entry name" value="VWA"/>
    <property type="match status" value="1"/>
</dbReference>
<dbReference type="PROSITE" id="PS50234">
    <property type="entry name" value="VWFA"/>
    <property type="match status" value="1"/>
</dbReference>
<feature type="compositionally biased region" description="Basic and acidic residues" evidence="1">
    <location>
        <begin position="181"/>
        <end position="192"/>
    </location>
</feature>
<dbReference type="EMBL" id="CP064786">
    <property type="protein sequence ID" value="QSG02820.1"/>
    <property type="molecule type" value="Genomic_DNA"/>
</dbReference>
<feature type="compositionally biased region" description="Basic and acidic residues" evidence="1">
    <location>
        <begin position="199"/>
        <end position="213"/>
    </location>
</feature>
<dbReference type="Proteomes" id="UP000663586">
    <property type="component" value="Chromosome"/>
</dbReference>
<dbReference type="Gene3D" id="3.40.50.410">
    <property type="entry name" value="von Willebrand factor, type A domain"/>
    <property type="match status" value="1"/>
</dbReference>
<dbReference type="CDD" id="cd00198">
    <property type="entry name" value="vWFA"/>
    <property type="match status" value="1"/>
</dbReference>
<feature type="domain" description="VWFA" evidence="2">
    <location>
        <begin position="4"/>
        <end position="192"/>
    </location>
</feature>
<evidence type="ECO:0000313" key="4">
    <source>
        <dbReference type="Proteomes" id="UP000663586"/>
    </source>
</evidence>
<reference evidence="3" key="1">
    <citation type="submission" date="2020-11" db="EMBL/GenBank/DDBJ databases">
        <title>Carbohydrate-dependent, anaerobic sulfur respiration: A novel catabolism in halophilic archaea.</title>
        <authorList>
            <person name="Sorokin D.Y."/>
            <person name="Messina E."/>
            <person name="Smedile F."/>
            <person name="La Cono V."/>
            <person name="Hallsworth J.E."/>
            <person name="Yakimov M.M."/>
        </authorList>
    </citation>
    <scope>NUCLEOTIDE SEQUENCE</scope>
    <source>
        <strain evidence="3">AArc-S</strain>
    </source>
</reference>
<dbReference type="SUPFAM" id="SSF53300">
    <property type="entry name" value="vWA-like"/>
    <property type="match status" value="1"/>
</dbReference>
<proteinExistence type="predicted"/>
<dbReference type="AlphaFoldDB" id="A0A897MKZ3"/>
<evidence type="ECO:0000259" key="2">
    <source>
        <dbReference type="PROSITE" id="PS50234"/>
    </source>
</evidence>
<dbReference type="Pfam" id="PF00092">
    <property type="entry name" value="VWA"/>
    <property type="match status" value="1"/>
</dbReference>
<dbReference type="InterPro" id="IPR002035">
    <property type="entry name" value="VWF_A"/>
</dbReference>
<dbReference type="GeneID" id="70684992"/>
<gene>
    <name evidence="3" type="ORF">AArcS_1609</name>
</gene>
<protein>
    <submittedName>
        <fullName evidence="3">von Willebrand factor type A (VWA) domain</fullName>
    </submittedName>
</protein>
<dbReference type="RefSeq" id="WP_238476875.1">
    <property type="nucleotide sequence ID" value="NZ_CP064786.1"/>
</dbReference>
<dbReference type="KEGG" id="hara:AArcS_1609"/>
<dbReference type="InterPro" id="IPR036465">
    <property type="entry name" value="vWFA_dom_sf"/>
</dbReference>
<sequence>MKTHVTFVLDSSGSMSAIEEDTIGGFNSFLEEQRDEQGTTTVTLYDFNTNVECVYQARLVEEAPKLDSGNYTPSGRTALHDAISTVLTEMSDRISSLYPDARPDNVIVVVLTDGKENASETPQSMVRRQVESRREELDWEFLFIGANQDAALTASSMGIDTDRSLDMAHSSEGTRAAYESTSERIRQAREEGTTGGFEQTDRQKQDQARDYEQ</sequence>
<evidence type="ECO:0000313" key="3">
    <source>
        <dbReference type="EMBL" id="QSG02820.1"/>
    </source>
</evidence>
<organism evidence="3 4">
    <name type="scientific">Natranaeroarchaeum sulfidigenes</name>
    <dbReference type="NCBI Taxonomy" id="2784880"/>
    <lineage>
        <taxon>Archaea</taxon>
        <taxon>Methanobacteriati</taxon>
        <taxon>Methanobacteriota</taxon>
        <taxon>Stenosarchaea group</taxon>
        <taxon>Halobacteria</taxon>
        <taxon>Halobacteriales</taxon>
        <taxon>Natronoarchaeaceae</taxon>
        <taxon>Natranaeroarchaeum</taxon>
    </lineage>
</organism>
<accession>A0A897MKZ3</accession>
<evidence type="ECO:0000256" key="1">
    <source>
        <dbReference type="SAM" id="MobiDB-lite"/>
    </source>
</evidence>
<name>A0A897MKZ3_9EURY</name>